<dbReference type="EMBL" id="PDJI01000004">
    <property type="protein sequence ID" value="PFG39539.1"/>
    <property type="molecule type" value="Genomic_DNA"/>
</dbReference>
<keyword evidence="3" id="KW-1185">Reference proteome</keyword>
<dbReference type="Proteomes" id="UP000222106">
    <property type="component" value="Unassembled WGS sequence"/>
</dbReference>
<sequence>MRTLSVITEIGAPPHVVWAALTDLAAFSEWNPFITSADGELKLGSRLAIRIQPPGGRPMTFRPSVRVLEDGRRLEWLGRLGVPGIFDGRHSFELTALPDGGTRLVQAETFSGVLVPLLGRTLERTREGFALMNEALRERAEAAAADVGTAPTEPAGMAGTGGVTATAPERLGA</sequence>
<feature type="region of interest" description="Disordered" evidence="1">
    <location>
        <begin position="143"/>
        <end position="173"/>
    </location>
</feature>
<protein>
    <recommendedName>
        <fullName evidence="4">Polyketide cyclase/dehydrase/lipid transport protein</fullName>
    </recommendedName>
</protein>
<organism evidence="2 3">
    <name type="scientific">Georgenia soli</name>
    <dbReference type="NCBI Taxonomy" id="638953"/>
    <lineage>
        <taxon>Bacteria</taxon>
        <taxon>Bacillati</taxon>
        <taxon>Actinomycetota</taxon>
        <taxon>Actinomycetes</taxon>
        <taxon>Micrococcales</taxon>
        <taxon>Bogoriellaceae</taxon>
        <taxon>Georgenia</taxon>
    </lineage>
</organism>
<accession>A0A2A9EMU7</accession>
<evidence type="ECO:0000256" key="1">
    <source>
        <dbReference type="SAM" id="MobiDB-lite"/>
    </source>
</evidence>
<evidence type="ECO:0008006" key="4">
    <source>
        <dbReference type="Google" id="ProtNLM"/>
    </source>
</evidence>
<dbReference type="AlphaFoldDB" id="A0A2A9EMU7"/>
<dbReference type="PANTHER" id="PTHR36166">
    <property type="entry name" value="CHROMOSOME 9, WHOLE GENOME SHOTGUN SEQUENCE"/>
    <property type="match status" value="1"/>
</dbReference>
<reference evidence="2 3" key="1">
    <citation type="submission" date="2017-10" db="EMBL/GenBank/DDBJ databases">
        <title>Sequencing the genomes of 1000 actinobacteria strains.</title>
        <authorList>
            <person name="Klenk H.-P."/>
        </authorList>
    </citation>
    <scope>NUCLEOTIDE SEQUENCE [LARGE SCALE GENOMIC DNA]</scope>
    <source>
        <strain evidence="2 3">DSM 21838</strain>
    </source>
</reference>
<dbReference type="RefSeq" id="WP_098483625.1">
    <property type="nucleotide sequence ID" value="NZ_PDJI01000004.1"/>
</dbReference>
<comment type="caution">
    <text evidence="2">The sequence shown here is derived from an EMBL/GenBank/DDBJ whole genome shotgun (WGS) entry which is preliminary data.</text>
</comment>
<dbReference type="Gene3D" id="3.30.530.20">
    <property type="match status" value="1"/>
</dbReference>
<dbReference type="SUPFAM" id="SSF55961">
    <property type="entry name" value="Bet v1-like"/>
    <property type="match status" value="1"/>
</dbReference>
<dbReference type="CDD" id="cd07822">
    <property type="entry name" value="SRPBCC_4"/>
    <property type="match status" value="1"/>
</dbReference>
<dbReference type="PANTHER" id="PTHR36166:SF1">
    <property type="entry name" value="SRPBCC DOMAIN-CONTAINING PROTEIN"/>
    <property type="match status" value="1"/>
</dbReference>
<proteinExistence type="predicted"/>
<dbReference type="OrthoDB" id="191189at2"/>
<dbReference type="InterPro" id="IPR019587">
    <property type="entry name" value="Polyketide_cyclase/dehydratase"/>
</dbReference>
<dbReference type="Pfam" id="PF10604">
    <property type="entry name" value="Polyketide_cyc2"/>
    <property type="match status" value="1"/>
</dbReference>
<name>A0A2A9EMU7_9MICO</name>
<evidence type="ECO:0000313" key="2">
    <source>
        <dbReference type="EMBL" id="PFG39539.1"/>
    </source>
</evidence>
<evidence type="ECO:0000313" key="3">
    <source>
        <dbReference type="Proteomes" id="UP000222106"/>
    </source>
</evidence>
<dbReference type="InterPro" id="IPR023393">
    <property type="entry name" value="START-like_dom_sf"/>
</dbReference>
<gene>
    <name evidence="2" type="ORF">ATJ97_2045</name>
</gene>